<accession>A0A8B9L9U8</accession>
<evidence type="ECO:0000256" key="1">
    <source>
        <dbReference type="SAM" id="SignalP"/>
    </source>
</evidence>
<organism evidence="2 3">
    <name type="scientific">Astyanax mexicanus</name>
    <name type="common">Blind cave fish</name>
    <name type="synonym">Astyanax fasciatus mexicanus</name>
    <dbReference type="NCBI Taxonomy" id="7994"/>
    <lineage>
        <taxon>Eukaryota</taxon>
        <taxon>Metazoa</taxon>
        <taxon>Chordata</taxon>
        <taxon>Craniata</taxon>
        <taxon>Vertebrata</taxon>
        <taxon>Euteleostomi</taxon>
        <taxon>Actinopterygii</taxon>
        <taxon>Neopterygii</taxon>
        <taxon>Teleostei</taxon>
        <taxon>Ostariophysi</taxon>
        <taxon>Characiformes</taxon>
        <taxon>Characoidei</taxon>
        <taxon>Acestrorhamphidae</taxon>
        <taxon>Acestrorhamphinae</taxon>
        <taxon>Astyanax</taxon>
    </lineage>
</organism>
<keyword evidence="1" id="KW-0732">Signal</keyword>
<name>A0A8B9L9U8_ASTMX</name>
<sequence length="94" mass="10263">ITSRSASTMKATAVILLFLVIFGITRCLCKGKLAKRVKPQEIKKIELFHMSRTTSCTHSCSMATEGEGTDTGLACLKSSPVSNREDVESLEIKK</sequence>
<dbReference type="AlphaFoldDB" id="A0A8B9L9U8"/>
<feature type="chain" id="PRO_5034753764" evidence="1">
    <location>
        <begin position="28"/>
        <end position="94"/>
    </location>
</feature>
<feature type="signal peptide" evidence="1">
    <location>
        <begin position="1"/>
        <end position="27"/>
    </location>
</feature>
<reference evidence="2" key="1">
    <citation type="submission" date="2025-08" db="UniProtKB">
        <authorList>
            <consortium name="Ensembl"/>
        </authorList>
    </citation>
    <scope>IDENTIFICATION</scope>
</reference>
<dbReference type="Ensembl" id="ENSAMXT00005049728.1">
    <property type="protein sequence ID" value="ENSAMXP00005045762.1"/>
    <property type="gene ID" value="ENSAMXG00005021141.1"/>
</dbReference>
<evidence type="ECO:0000313" key="3">
    <source>
        <dbReference type="Proteomes" id="UP000694621"/>
    </source>
</evidence>
<protein>
    <submittedName>
        <fullName evidence="2">Uncharacterized protein</fullName>
    </submittedName>
</protein>
<dbReference type="Proteomes" id="UP000694621">
    <property type="component" value="Unplaced"/>
</dbReference>
<proteinExistence type="predicted"/>
<evidence type="ECO:0000313" key="2">
    <source>
        <dbReference type="Ensembl" id="ENSAMXP00005045762.1"/>
    </source>
</evidence>